<organism evidence="1">
    <name type="scientific">Amblyomma sculptum</name>
    <name type="common">Tick</name>
    <dbReference type="NCBI Taxonomy" id="1581419"/>
    <lineage>
        <taxon>Eukaryota</taxon>
        <taxon>Metazoa</taxon>
        <taxon>Ecdysozoa</taxon>
        <taxon>Arthropoda</taxon>
        <taxon>Chelicerata</taxon>
        <taxon>Arachnida</taxon>
        <taxon>Acari</taxon>
        <taxon>Parasitiformes</taxon>
        <taxon>Ixodida</taxon>
        <taxon>Ixodoidea</taxon>
        <taxon>Ixodidae</taxon>
        <taxon>Amblyomminae</taxon>
        <taxon>Amblyomma</taxon>
    </lineage>
</organism>
<proteinExistence type="evidence at transcript level"/>
<accession>A0A1E1XMT0</accession>
<evidence type="ECO:0000313" key="1">
    <source>
        <dbReference type="EMBL" id="JAU00565.1"/>
    </source>
</evidence>
<reference evidence="1" key="1">
    <citation type="submission" date="2016-09" db="EMBL/GenBank/DDBJ databases">
        <authorList>
            <person name="Capua I."/>
            <person name="De Benedictis P."/>
            <person name="Joannis T."/>
            <person name="Lombin L.H."/>
            <person name="Cattoli G."/>
        </authorList>
    </citation>
    <scope>NUCLEOTIDE SEQUENCE</scope>
</reference>
<reference evidence="1" key="2">
    <citation type="journal article" date="2017" name="Front. Cell. Infect. Microbiol.">
        <title>Analysis of the Salivary Gland Transcriptome of Unfed and Partially Fed Amblyomma sculptum Ticks and Descriptive Proteome of the Saliva.</title>
        <authorList>
            <person name="Esteves E."/>
            <person name="Maruyama S.R."/>
            <person name="Kawahara R."/>
            <person name="Fujita A."/>
            <person name="Martins L.A."/>
            <person name="Righi A.A."/>
            <person name="Costa F.B."/>
            <person name="Palmisano G."/>
            <person name="Labruna M.B."/>
            <person name="Sa-Nunes A."/>
            <person name="Ribeiro J.M.C."/>
            <person name="Fogaca A.C."/>
        </authorList>
    </citation>
    <scope>NUCLEOTIDE SEQUENCE</scope>
</reference>
<feature type="non-terminal residue" evidence="1">
    <location>
        <position position="89"/>
    </location>
</feature>
<dbReference type="EMBL" id="GFAA01002870">
    <property type="protein sequence ID" value="JAU00565.1"/>
    <property type="molecule type" value="mRNA"/>
</dbReference>
<name>A0A1E1XMT0_AMBSC</name>
<dbReference type="AlphaFoldDB" id="A0A1E1XMT0"/>
<protein>
    <submittedName>
        <fullName evidence="1">Uncharacterized protein</fullName>
    </submittedName>
</protein>
<sequence length="89" mass="10036">MNRRNIVRHVVLFSLPFLGILVLMTSPSWRLAGRGSGPPVEFLSNRFLNYDPDSQEPRDPGQTCSLPALHPFHPAVWPYLNPITPVVCK</sequence>